<accession>A0A544W7C5</accession>
<sequence>MKTVEYAPGRSVDLYGAPSDPAVLLWHGMQTDSKAALRPLAEAIAGHRLAVVVPDWNSHADDGGRADLLASAAFARENATNANDLVVVGWSMGGLAAAGLTIHSDAVGTRVGHTVCLAGAFGATDPISGANLTDGLEGGPTGSFTLLHGLHDDVVPITVSTTFAARLGECGWPAEVVELDADHGSIAGARYDSANDRYEPSDDPSTLSIAAEVAGRIAVAAGR</sequence>
<dbReference type="AlphaFoldDB" id="A0A544W7C5"/>
<reference evidence="1 2" key="1">
    <citation type="submission" date="2018-10" db="EMBL/GenBank/DDBJ databases">
        <title>Draft genome of Mycobacterium hodleri strain B.</title>
        <authorList>
            <person name="Amande T.J."/>
            <person name="Mcgenity T.J."/>
        </authorList>
    </citation>
    <scope>NUCLEOTIDE SEQUENCE [LARGE SCALE GENOMIC DNA]</scope>
    <source>
        <strain evidence="1 2">B</strain>
    </source>
</reference>
<proteinExistence type="predicted"/>
<dbReference type="InterPro" id="IPR029058">
    <property type="entry name" value="AB_hydrolase_fold"/>
</dbReference>
<dbReference type="Proteomes" id="UP000315759">
    <property type="component" value="Unassembled WGS sequence"/>
</dbReference>
<protein>
    <submittedName>
        <fullName evidence="1">Alpha/beta hydrolase</fullName>
    </submittedName>
</protein>
<dbReference type="Gene3D" id="3.40.50.1820">
    <property type="entry name" value="alpha/beta hydrolase"/>
    <property type="match status" value="1"/>
</dbReference>
<dbReference type="EMBL" id="VIFX01000003">
    <property type="protein sequence ID" value="TQR88147.1"/>
    <property type="molecule type" value="Genomic_DNA"/>
</dbReference>
<evidence type="ECO:0000313" key="2">
    <source>
        <dbReference type="Proteomes" id="UP000315759"/>
    </source>
</evidence>
<dbReference type="GO" id="GO:0016787">
    <property type="term" value="F:hydrolase activity"/>
    <property type="evidence" value="ECO:0007669"/>
    <property type="project" value="UniProtKB-KW"/>
</dbReference>
<gene>
    <name evidence="1" type="ORF">D8S82_03575</name>
</gene>
<evidence type="ECO:0000313" key="1">
    <source>
        <dbReference type="EMBL" id="TQR88147.1"/>
    </source>
</evidence>
<keyword evidence="1" id="KW-0378">Hydrolase</keyword>
<dbReference type="RefSeq" id="WP_142550750.1">
    <property type="nucleotide sequence ID" value="NZ_VIFX01000003.1"/>
</dbReference>
<organism evidence="1 2">
    <name type="scientific">Mycolicibacterium hodleri</name>
    <dbReference type="NCBI Taxonomy" id="49897"/>
    <lineage>
        <taxon>Bacteria</taxon>
        <taxon>Bacillati</taxon>
        <taxon>Actinomycetota</taxon>
        <taxon>Actinomycetes</taxon>
        <taxon>Mycobacteriales</taxon>
        <taxon>Mycobacteriaceae</taxon>
        <taxon>Mycolicibacterium</taxon>
    </lineage>
</organism>
<dbReference type="SUPFAM" id="SSF53474">
    <property type="entry name" value="alpha/beta-Hydrolases"/>
    <property type="match status" value="1"/>
</dbReference>
<comment type="caution">
    <text evidence="1">The sequence shown here is derived from an EMBL/GenBank/DDBJ whole genome shotgun (WGS) entry which is preliminary data.</text>
</comment>
<name>A0A544W7C5_9MYCO</name>
<keyword evidence="2" id="KW-1185">Reference proteome</keyword>